<dbReference type="InterPro" id="IPR039537">
    <property type="entry name" value="Retrotran_Ty1/copia-like"/>
</dbReference>
<evidence type="ECO:0000256" key="16">
    <source>
        <dbReference type="PROSITE-ProRule" id="PRU00047"/>
    </source>
</evidence>
<evidence type="ECO:0008006" key="22">
    <source>
        <dbReference type="Google" id="ProtNLM"/>
    </source>
</evidence>
<proteinExistence type="predicted"/>
<dbReference type="GO" id="GO:0005634">
    <property type="term" value="C:nucleus"/>
    <property type="evidence" value="ECO:0007669"/>
    <property type="project" value="UniProtKB-ARBA"/>
</dbReference>
<keyword evidence="13" id="KW-0233">DNA recombination</keyword>
<dbReference type="EMBL" id="KB644413">
    <property type="protein sequence ID" value="EPS31297.1"/>
    <property type="molecule type" value="Genomic_DNA"/>
</dbReference>
<dbReference type="GO" id="GO:0016787">
    <property type="term" value="F:hydrolase activity"/>
    <property type="evidence" value="ECO:0007669"/>
    <property type="project" value="UniProtKB-KW"/>
</dbReference>
<evidence type="ECO:0000256" key="14">
    <source>
        <dbReference type="ARBA" id="ARBA00048173"/>
    </source>
</evidence>
<keyword evidence="21" id="KW-1185">Reference proteome</keyword>
<gene>
    <name evidence="20" type="ORF">PDE_06252</name>
</gene>
<evidence type="ECO:0000256" key="4">
    <source>
        <dbReference type="ARBA" id="ARBA00022723"/>
    </source>
</evidence>
<feature type="compositionally biased region" description="Basic and acidic residues" evidence="17">
    <location>
        <begin position="964"/>
        <end position="978"/>
    </location>
</feature>
<reference evidence="20 21" key="1">
    <citation type="journal article" date="2013" name="PLoS ONE">
        <title>Genomic and secretomic analyses reveal unique features of the lignocellulolytic enzyme system of Penicillium decumbens.</title>
        <authorList>
            <person name="Liu G."/>
            <person name="Zhang L."/>
            <person name="Wei X."/>
            <person name="Zou G."/>
            <person name="Qin Y."/>
            <person name="Ma L."/>
            <person name="Li J."/>
            <person name="Zheng H."/>
            <person name="Wang S."/>
            <person name="Wang C."/>
            <person name="Xun L."/>
            <person name="Zhao G.-P."/>
            <person name="Zhou Z."/>
            <person name="Qu Y."/>
        </authorList>
    </citation>
    <scope>NUCLEOTIDE SEQUENCE [LARGE SCALE GENOMIC DNA]</scope>
    <source>
        <strain evidence="21">114-2 / CGMCC 5302</strain>
    </source>
</reference>
<feature type="region of interest" description="Disordered" evidence="17">
    <location>
        <begin position="251"/>
        <end position="270"/>
    </location>
</feature>
<evidence type="ECO:0000256" key="15">
    <source>
        <dbReference type="ARBA" id="ARBA00049244"/>
    </source>
</evidence>
<keyword evidence="11" id="KW-0239">DNA-directed DNA polymerase</keyword>
<dbReference type="InterPro" id="IPR012337">
    <property type="entry name" value="RNaseH-like_sf"/>
</dbReference>
<feature type="domain" description="Integrase catalytic" evidence="19">
    <location>
        <begin position="674"/>
        <end position="837"/>
    </location>
</feature>
<evidence type="ECO:0000256" key="12">
    <source>
        <dbReference type="ARBA" id="ARBA00023125"/>
    </source>
</evidence>
<dbReference type="PANTHER" id="PTHR42648">
    <property type="entry name" value="TRANSPOSASE, PUTATIVE-RELATED"/>
    <property type="match status" value="1"/>
</dbReference>
<comment type="catalytic activity">
    <reaction evidence="14">
        <text>DNA(n) + a 2'-deoxyribonucleoside 5'-triphosphate = DNA(n+1) + diphosphate</text>
        <dbReference type="Rhea" id="RHEA:22508"/>
        <dbReference type="Rhea" id="RHEA-COMP:17339"/>
        <dbReference type="Rhea" id="RHEA-COMP:17340"/>
        <dbReference type="ChEBI" id="CHEBI:33019"/>
        <dbReference type="ChEBI" id="CHEBI:61560"/>
        <dbReference type="ChEBI" id="CHEBI:173112"/>
        <dbReference type="EC" id="2.7.7.49"/>
    </reaction>
</comment>
<evidence type="ECO:0000256" key="8">
    <source>
        <dbReference type="ARBA" id="ARBA00022884"/>
    </source>
</evidence>
<evidence type="ECO:0000256" key="7">
    <source>
        <dbReference type="ARBA" id="ARBA00022842"/>
    </source>
</evidence>
<evidence type="ECO:0000256" key="2">
    <source>
        <dbReference type="ARBA" id="ARBA00022695"/>
    </source>
</evidence>
<keyword evidence="4" id="KW-0479">Metal-binding</keyword>
<feature type="compositionally biased region" description="Polar residues" evidence="17">
    <location>
        <begin position="394"/>
        <end position="409"/>
    </location>
</feature>
<keyword evidence="11" id="KW-0808">Transferase</keyword>
<dbReference type="Gene3D" id="3.30.420.10">
    <property type="entry name" value="Ribonuclease H-like superfamily/Ribonuclease H"/>
    <property type="match status" value="1"/>
</dbReference>
<organism evidence="20 21">
    <name type="scientific">Penicillium oxalicum (strain 114-2 / CGMCC 5302)</name>
    <name type="common">Penicillium decumbens</name>
    <dbReference type="NCBI Taxonomy" id="933388"/>
    <lineage>
        <taxon>Eukaryota</taxon>
        <taxon>Fungi</taxon>
        <taxon>Dikarya</taxon>
        <taxon>Ascomycota</taxon>
        <taxon>Pezizomycotina</taxon>
        <taxon>Eurotiomycetes</taxon>
        <taxon>Eurotiomycetidae</taxon>
        <taxon>Eurotiales</taxon>
        <taxon>Aspergillaceae</taxon>
        <taxon>Penicillium</taxon>
    </lineage>
</organism>
<dbReference type="InterPro" id="IPR001584">
    <property type="entry name" value="Integrase_cat-core"/>
</dbReference>
<dbReference type="PhylomeDB" id="S8B959"/>
<dbReference type="GO" id="GO:0032196">
    <property type="term" value="P:transposition"/>
    <property type="evidence" value="ECO:0007669"/>
    <property type="project" value="UniProtKB-KW"/>
</dbReference>
<evidence type="ECO:0000259" key="18">
    <source>
        <dbReference type="PROSITE" id="PS50158"/>
    </source>
</evidence>
<dbReference type="GO" id="GO:0003677">
    <property type="term" value="F:DNA binding"/>
    <property type="evidence" value="ECO:0007669"/>
    <property type="project" value="UniProtKB-KW"/>
</dbReference>
<dbReference type="GO" id="GO:0003887">
    <property type="term" value="F:DNA-directed DNA polymerase activity"/>
    <property type="evidence" value="ECO:0007669"/>
    <property type="project" value="UniProtKB-KW"/>
</dbReference>
<feature type="compositionally biased region" description="Polar residues" evidence="17">
    <location>
        <begin position="362"/>
        <end position="384"/>
    </location>
</feature>
<dbReference type="GO" id="GO:0008270">
    <property type="term" value="F:zinc ion binding"/>
    <property type="evidence" value="ECO:0007669"/>
    <property type="project" value="UniProtKB-KW"/>
</dbReference>
<dbReference type="PROSITE" id="PS50994">
    <property type="entry name" value="INTEGRASE"/>
    <property type="match status" value="1"/>
</dbReference>
<keyword evidence="2" id="KW-0548">Nucleotidyltransferase</keyword>
<dbReference type="Pfam" id="PF00665">
    <property type="entry name" value="rve"/>
    <property type="match status" value="1"/>
</dbReference>
<evidence type="ECO:0000256" key="6">
    <source>
        <dbReference type="ARBA" id="ARBA00022801"/>
    </source>
</evidence>
<keyword evidence="3" id="KW-0540">Nuclease</keyword>
<dbReference type="STRING" id="933388.S8B959"/>
<keyword evidence="16" id="KW-0862">Zinc</keyword>
<evidence type="ECO:0000256" key="3">
    <source>
        <dbReference type="ARBA" id="ARBA00022722"/>
    </source>
</evidence>
<evidence type="ECO:0000256" key="11">
    <source>
        <dbReference type="ARBA" id="ARBA00022932"/>
    </source>
</evidence>
<evidence type="ECO:0000313" key="20">
    <source>
        <dbReference type="EMBL" id="EPS31297.1"/>
    </source>
</evidence>
<keyword evidence="7" id="KW-0460">Magnesium</keyword>
<evidence type="ECO:0000259" key="19">
    <source>
        <dbReference type="PROSITE" id="PS50994"/>
    </source>
</evidence>
<dbReference type="SUPFAM" id="SSF53098">
    <property type="entry name" value="Ribonuclease H-like"/>
    <property type="match status" value="1"/>
</dbReference>
<dbReference type="Proteomes" id="UP000019376">
    <property type="component" value="Unassembled WGS sequence"/>
</dbReference>
<accession>S8B959</accession>
<keyword evidence="6" id="KW-0378">Hydrolase</keyword>
<dbReference type="GO" id="GO:0003964">
    <property type="term" value="F:RNA-directed DNA polymerase activity"/>
    <property type="evidence" value="ECO:0007669"/>
    <property type="project" value="UniProtKB-KW"/>
</dbReference>
<feature type="compositionally biased region" description="Low complexity" evidence="17">
    <location>
        <begin position="420"/>
        <end position="429"/>
    </location>
</feature>
<keyword evidence="9" id="KW-0229">DNA integration</keyword>
<dbReference type="Pfam" id="PF25597">
    <property type="entry name" value="SH3_retrovirus"/>
    <property type="match status" value="1"/>
</dbReference>
<evidence type="ECO:0000313" key="21">
    <source>
        <dbReference type="Proteomes" id="UP000019376"/>
    </source>
</evidence>
<keyword evidence="10" id="KW-0695">RNA-directed DNA polymerase</keyword>
<feature type="compositionally biased region" description="Polar residues" evidence="17">
    <location>
        <begin position="954"/>
        <end position="963"/>
    </location>
</feature>
<feature type="region of interest" description="Disordered" evidence="17">
    <location>
        <begin position="349"/>
        <end position="429"/>
    </location>
</feature>
<feature type="compositionally biased region" description="Basic and acidic residues" evidence="17">
    <location>
        <begin position="1007"/>
        <end position="1017"/>
    </location>
</feature>
<evidence type="ECO:0000256" key="17">
    <source>
        <dbReference type="SAM" id="MobiDB-lite"/>
    </source>
</evidence>
<keyword evidence="1" id="KW-0815">Transposition</keyword>
<dbReference type="InterPro" id="IPR057670">
    <property type="entry name" value="SH3_retrovirus"/>
</dbReference>
<dbReference type="InterPro" id="IPR001878">
    <property type="entry name" value="Znf_CCHC"/>
</dbReference>
<evidence type="ECO:0000256" key="9">
    <source>
        <dbReference type="ARBA" id="ARBA00022908"/>
    </source>
</evidence>
<evidence type="ECO:0000256" key="10">
    <source>
        <dbReference type="ARBA" id="ARBA00022918"/>
    </source>
</evidence>
<dbReference type="PANTHER" id="PTHR42648:SF11">
    <property type="entry name" value="TRANSPOSON TY4-P GAG-POL POLYPROTEIN"/>
    <property type="match status" value="1"/>
</dbReference>
<dbReference type="GO" id="GO:0006310">
    <property type="term" value="P:DNA recombination"/>
    <property type="evidence" value="ECO:0007669"/>
    <property type="project" value="UniProtKB-KW"/>
</dbReference>
<evidence type="ECO:0000256" key="5">
    <source>
        <dbReference type="ARBA" id="ARBA00022759"/>
    </source>
</evidence>
<evidence type="ECO:0000256" key="1">
    <source>
        <dbReference type="ARBA" id="ARBA00022578"/>
    </source>
</evidence>
<dbReference type="InterPro" id="IPR036397">
    <property type="entry name" value="RNaseH_sf"/>
</dbReference>
<dbReference type="PROSITE" id="PS50158">
    <property type="entry name" value="ZF_CCHC"/>
    <property type="match status" value="1"/>
</dbReference>
<dbReference type="HOGENOM" id="CLU_296669_0_0_1"/>
<feature type="region of interest" description="Disordered" evidence="17">
    <location>
        <begin position="948"/>
        <end position="1017"/>
    </location>
</feature>
<evidence type="ECO:0000256" key="13">
    <source>
        <dbReference type="ARBA" id="ARBA00023172"/>
    </source>
</evidence>
<dbReference type="OrthoDB" id="4369929at2759"/>
<dbReference type="GO" id="GO:0015074">
    <property type="term" value="P:DNA integration"/>
    <property type="evidence" value="ECO:0007669"/>
    <property type="project" value="UniProtKB-KW"/>
</dbReference>
<keyword evidence="16" id="KW-0863">Zinc-finger</keyword>
<keyword evidence="5" id="KW-0255">Endonuclease</keyword>
<sequence length="1017" mass="115761">MAEEDLGQAAGVEEFPASREDYSNFFTLKSRGQPVNQLTGAPKEFTLNPLEMLERTEDFEDWFRDACQILKKKGLHRLVDPKCDRPKITSNEAETWVEHSHAIQMWLQQSVSKEIDAMVKAMRFRCEFADEYVISLKKALHTTGFIPSKKKVTRVLRTYRADYPSAIDFVHEFRSAYTKATEEVQLAPGMIVSLLLDELQSDIPTFVAARLADYSNRYENIAKITAPDLFRTFTEVIHELEIVNYQFSSVTTTGKSSKPSSDKHEYLPLKHMPPRGKSPWEWAKEWTEGPNQVAPNGNCFFCGRKGHATKDCAHLVITSRTPDWKPVKGIWVNAPWRNMDNPNGLPPEGWTTMYNNRIKKNGGNTQNSTQTFQNPQKSQQNPTMPISIGKNDGNKNSITSKGAQPQSQPYGRDLEEEDTNTGGNADNNASANMAMQASEEEDEYYYALTAVEFDFADRPDPQLAMASIKRNPSTEWIVDSGASRSICVDGNAIVKFQSDPHGYQCQTSDGRTVKSLGKAIARIELILPEGTKTLDVQCEYMPMGDFNLLSTTQMYKDHKMGWKDWENIFVNPDDEQKIMAYAYRKRGVPFLKATSIKPSMAYEKKAPPIVATAYSFATISPEVAHCRLGHVGQPTAKINHHKIGEEVYGDEHFNCEACKIAKSKRIVSHTNQTRSEIPWEFIHIDIQPCTPLGIGNVSHVLIVVDDATRFRWAIPMKTKGQASDVLIQMLKRIFTSTGTWPSEIRTDGDRSFFKFKEWAEQKGCTFSISAPYTHEQNGVAESSGHLIMQGARTLMVATPQAPAFLWPEAVVTTAYIMNRIRKPNEKLSPLERWNEYWHDTNGSRVKQPIDLGFLRIWYSKAYVHIPKEQRTQGQKMAPRAWIGYLVGYDGENGHQYRIYDPCKRKVMIRRDVDFWEEPSTLPLDLDDRIEQIMQERFHDMKIQNVKKTTDITVKRSNGPTQKTTRADDDHHEDPDRNTHSNMSPDTHEEIQISQTSHAPKIPPLQQERGRGHDLPPP</sequence>
<keyword evidence="12" id="KW-0238">DNA-binding</keyword>
<comment type="catalytic activity">
    <reaction evidence="15">
        <text>DNA(n) + a 2'-deoxyribonucleoside 5'-triphosphate = DNA(n+1) + diphosphate</text>
        <dbReference type="Rhea" id="RHEA:22508"/>
        <dbReference type="Rhea" id="RHEA-COMP:17339"/>
        <dbReference type="Rhea" id="RHEA-COMP:17340"/>
        <dbReference type="ChEBI" id="CHEBI:33019"/>
        <dbReference type="ChEBI" id="CHEBI:61560"/>
        <dbReference type="ChEBI" id="CHEBI:173112"/>
        <dbReference type="EC" id="2.7.7.7"/>
    </reaction>
</comment>
<dbReference type="GO" id="GO:0004519">
    <property type="term" value="F:endonuclease activity"/>
    <property type="evidence" value="ECO:0007669"/>
    <property type="project" value="UniProtKB-KW"/>
</dbReference>
<feature type="domain" description="CCHC-type" evidence="18">
    <location>
        <begin position="299"/>
        <end position="312"/>
    </location>
</feature>
<dbReference type="AlphaFoldDB" id="S8B959"/>
<dbReference type="eggNOG" id="KOG0017">
    <property type="taxonomic scope" value="Eukaryota"/>
</dbReference>
<protein>
    <recommendedName>
        <fullName evidence="22">Integrase catalytic domain-containing protein</fullName>
    </recommendedName>
</protein>
<keyword evidence="8" id="KW-0694">RNA-binding</keyword>
<name>S8B959_PENO1</name>
<dbReference type="GO" id="GO:0003723">
    <property type="term" value="F:RNA binding"/>
    <property type="evidence" value="ECO:0007669"/>
    <property type="project" value="UniProtKB-KW"/>
</dbReference>